<dbReference type="InterPro" id="IPR038475">
    <property type="entry name" value="RecG_C_sf"/>
</dbReference>
<dbReference type="Gene3D" id="1.10.10.10">
    <property type="entry name" value="Winged helix-like DNA-binding domain superfamily/Winged helix DNA-binding domain"/>
    <property type="match status" value="1"/>
</dbReference>
<dbReference type="Proteomes" id="UP000245618">
    <property type="component" value="Unassembled WGS sequence"/>
</dbReference>
<feature type="domain" description="Schlafen AlbA-2" evidence="1">
    <location>
        <begin position="4"/>
        <end position="109"/>
    </location>
</feature>
<comment type="caution">
    <text evidence="2">The sequence shown here is derived from an EMBL/GenBank/DDBJ whole genome shotgun (WGS) entry which is preliminary data.</text>
</comment>
<proteinExistence type="predicted"/>
<evidence type="ECO:0000259" key="1">
    <source>
        <dbReference type="Pfam" id="PF04326"/>
    </source>
</evidence>
<sequence length="509" mass="57952">MSSESQNIEWKRSWHDDYLKWVCGFANAVGGTIYIGKDDDGVLTHLENHKFLMEALPNKIRENLGIICDVNLHDEAGKKYIEIGVNPYSVPVSLRGRYYYRSGSSKMEMTGNTLNEFLLKKAGKTWDDVIEEGASLDDIDDNSIKRFIKDALKSGRMPNDIGELSTVELLEKIRLLDHGKLKRAAIILFGKDPNRFYPNIKVKIGRFGVNDADLRFQEVEEGNIMELLKTVPNQLNYKFFTKPIDFEGLLRIEKDEYPVAAIREMLLNALVHRSYMGSMIQMRVYDNKLTIWNEGLLPEGMELESLKRHHISRPRNPLIADVCFKAGYIDSWGRGTLKIYEACKEMGLPEPEIISMDGGILVTVYKDLNNQVTPQEGGQEGDQAGGPMEDLTKYIEQLQKEFGLLSDRIILGKETNIAFLRGNYGVITGYLRKKYGRNTEEIRKKYGRNAIDILMLFMLEPSIRSKDIAVILGLAASTIEKVIAKLKDDKVIEREGSTKSGHWKIIEQK</sequence>
<keyword evidence="3" id="KW-1185">Reference proteome</keyword>
<accession>A0A2U1JZZ2</accession>
<dbReference type="InterPro" id="IPR038461">
    <property type="entry name" value="Schlafen_AlbA_2_dom_sf"/>
</dbReference>
<dbReference type="Gene3D" id="3.30.565.60">
    <property type="match status" value="1"/>
</dbReference>
<dbReference type="EMBL" id="QCZH01000003">
    <property type="protein sequence ID" value="PWA10509.1"/>
    <property type="molecule type" value="Genomic_DNA"/>
</dbReference>
<gene>
    <name evidence="2" type="ORF">DB891_04585</name>
</gene>
<dbReference type="PANTHER" id="PTHR30595">
    <property type="entry name" value="GLPR-RELATED TRANSCRIPTIONAL REPRESSOR"/>
    <property type="match status" value="1"/>
</dbReference>
<dbReference type="SUPFAM" id="SSF46785">
    <property type="entry name" value="Winged helix' DNA-binding domain"/>
    <property type="match status" value="1"/>
</dbReference>
<dbReference type="Gene3D" id="3.30.950.30">
    <property type="entry name" value="Schlafen, AAA domain"/>
    <property type="match status" value="1"/>
</dbReference>
<dbReference type="InterPro" id="IPR036390">
    <property type="entry name" value="WH_DNA-bd_sf"/>
</dbReference>
<dbReference type="InterPro" id="IPR007421">
    <property type="entry name" value="Schlafen_AlbA_2_dom"/>
</dbReference>
<evidence type="ECO:0000313" key="2">
    <source>
        <dbReference type="EMBL" id="PWA10509.1"/>
    </source>
</evidence>
<reference evidence="2 3" key="1">
    <citation type="submission" date="2018-04" db="EMBL/GenBank/DDBJ databases">
        <title>Flavobacterium sp. nov., isolated from glacier ice.</title>
        <authorList>
            <person name="Liu Q."/>
            <person name="Xin Y.-H."/>
        </authorList>
    </citation>
    <scope>NUCLEOTIDE SEQUENCE [LARGE SCALE GENOMIC DNA]</scope>
    <source>
        <strain evidence="2 3">LB2P30</strain>
    </source>
</reference>
<dbReference type="Pfam" id="PF04326">
    <property type="entry name" value="SLFN_AlbA_2"/>
    <property type="match status" value="1"/>
</dbReference>
<dbReference type="RefSeq" id="WP_116761052.1">
    <property type="nucleotide sequence ID" value="NZ_QCZH01000003.1"/>
</dbReference>
<dbReference type="InterPro" id="IPR036388">
    <property type="entry name" value="WH-like_DNA-bd_sf"/>
</dbReference>
<evidence type="ECO:0000313" key="3">
    <source>
        <dbReference type="Proteomes" id="UP000245618"/>
    </source>
</evidence>
<dbReference type="PANTHER" id="PTHR30595:SF6">
    <property type="entry name" value="SCHLAFEN ALBA-2 DOMAIN-CONTAINING PROTEIN"/>
    <property type="match status" value="1"/>
</dbReference>
<dbReference type="OrthoDB" id="9807907at2"/>
<dbReference type="AlphaFoldDB" id="A0A2U1JZZ2"/>
<name>A0A2U1JZZ2_9FLAO</name>
<dbReference type="Pfam" id="PF13749">
    <property type="entry name" value="HATPase_c_4"/>
    <property type="match status" value="1"/>
</dbReference>
<organism evidence="2 3">
    <name type="scientific">Flavobacterium laiguense</name>
    <dbReference type="NCBI Taxonomy" id="2169409"/>
    <lineage>
        <taxon>Bacteria</taxon>
        <taxon>Pseudomonadati</taxon>
        <taxon>Bacteroidota</taxon>
        <taxon>Flavobacteriia</taxon>
        <taxon>Flavobacteriales</taxon>
        <taxon>Flavobacteriaceae</taxon>
        <taxon>Flavobacterium</taxon>
    </lineage>
</organism>
<protein>
    <submittedName>
        <fullName evidence="2">Transcriptional regulator</fullName>
    </submittedName>
</protein>